<keyword evidence="3" id="KW-1185">Reference proteome</keyword>
<proteinExistence type="predicted"/>
<dbReference type="PANTHER" id="PTHR11839:SF22">
    <property type="entry name" value="NUDIX HYDROLASE 26, CHLOROPLASTIC"/>
    <property type="match status" value="1"/>
</dbReference>
<dbReference type="Gene3D" id="3.90.79.10">
    <property type="entry name" value="Nucleoside Triphosphate Pyrophosphohydrolase"/>
    <property type="match status" value="1"/>
</dbReference>
<evidence type="ECO:0000256" key="1">
    <source>
        <dbReference type="ARBA" id="ARBA00022801"/>
    </source>
</evidence>
<organism evidence="2 3">
    <name type="scientific">Chlamydomonas reinhardtii</name>
    <name type="common">Chlamydomonas smithii</name>
    <dbReference type="NCBI Taxonomy" id="3055"/>
    <lineage>
        <taxon>Eukaryota</taxon>
        <taxon>Viridiplantae</taxon>
        <taxon>Chlorophyta</taxon>
        <taxon>core chlorophytes</taxon>
        <taxon>Chlorophyceae</taxon>
        <taxon>CS clade</taxon>
        <taxon>Chlamydomonadales</taxon>
        <taxon>Chlamydomonadaceae</taxon>
        <taxon>Chlamydomonas</taxon>
    </lineage>
</organism>
<evidence type="ECO:0000313" key="3">
    <source>
        <dbReference type="Proteomes" id="UP000006906"/>
    </source>
</evidence>
<dbReference type="InterPro" id="IPR015797">
    <property type="entry name" value="NUDIX_hydrolase-like_dom_sf"/>
</dbReference>
<keyword evidence="1" id="KW-0378">Hydrolase</keyword>
<reference evidence="2 3" key="1">
    <citation type="journal article" date="2007" name="Science">
        <title>The Chlamydomonas genome reveals the evolution of key animal and plant functions.</title>
        <authorList>
            <person name="Merchant S.S."/>
            <person name="Prochnik S.E."/>
            <person name="Vallon O."/>
            <person name="Harris E.H."/>
            <person name="Karpowicz S.J."/>
            <person name="Witman G.B."/>
            <person name="Terry A."/>
            <person name="Salamov A."/>
            <person name="Fritz-Laylin L.K."/>
            <person name="Marechal-Drouard L."/>
            <person name="Marshall W.F."/>
            <person name="Qu L.H."/>
            <person name="Nelson D.R."/>
            <person name="Sanderfoot A.A."/>
            <person name="Spalding M.H."/>
            <person name="Kapitonov V.V."/>
            <person name="Ren Q."/>
            <person name="Ferris P."/>
            <person name="Lindquist E."/>
            <person name="Shapiro H."/>
            <person name="Lucas S.M."/>
            <person name="Grimwood J."/>
            <person name="Schmutz J."/>
            <person name="Cardol P."/>
            <person name="Cerutti H."/>
            <person name="Chanfreau G."/>
            <person name="Chen C.L."/>
            <person name="Cognat V."/>
            <person name="Croft M.T."/>
            <person name="Dent R."/>
            <person name="Dutcher S."/>
            <person name="Fernandez E."/>
            <person name="Fukuzawa H."/>
            <person name="Gonzalez-Ballester D."/>
            <person name="Gonzalez-Halphen D."/>
            <person name="Hallmann A."/>
            <person name="Hanikenne M."/>
            <person name="Hippler M."/>
            <person name="Inwood W."/>
            <person name="Jabbari K."/>
            <person name="Kalanon M."/>
            <person name="Kuras R."/>
            <person name="Lefebvre P.A."/>
            <person name="Lemaire S.D."/>
            <person name="Lobanov A.V."/>
            <person name="Lohr M."/>
            <person name="Manuell A."/>
            <person name="Meier I."/>
            <person name="Mets L."/>
            <person name="Mittag M."/>
            <person name="Mittelmeier T."/>
            <person name="Moroney J.V."/>
            <person name="Moseley J."/>
            <person name="Napoli C."/>
            <person name="Nedelcu A.M."/>
            <person name="Niyogi K."/>
            <person name="Novoselov S.V."/>
            <person name="Paulsen I.T."/>
            <person name="Pazour G."/>
            <person name="Purton S."/>
            <person name="Ral J.P."/>
            <person name="Riano-Pachon D.M."/>
            <person name="Riekhof W."/>
            <person name="Rymarquis L."/>
            <person name="Schroda M."/>
            <person name="Stern D."/>
            <person name="Umen J."/>
            <person name="Willows R."/>
            <person name="Wilson N."/>
            <person name="Zimmer S.L."/>
            <person name="Allmer J."/>
            <person name="Balk J."/>
            <person name="Bisova K."/>
            <person name="Chen C.J."/>
            <person name="Elias M."/>
            <person name="Gendler K."/>
            <person name="Hauser C."/>
            <person name="Lamb M.R."/>
            <person name="Ledford H."/>
            <person name="Long J.C."/>
            <person name="Minagawa J."/>
            <person name="Page M.D."/>
            <person name="Pan J."/>
            <person name="Pootakham W."/>
            <person name="Roje S."/>
            <person name="Rose A."/>
            <person name="Stahlberg E."/>
            <person name="Terauchi A.M."/>
            <person name="Yang P."/>
            <person name="Ball S."/>
            <person name="Bowler C."/>
            <person name="Dieckmann C.L."/>
            <person name="Gladyshev V.N."/>
            <person name="Green P."/>
            <person name="Jorgensen R."/>
            <person name="Mayfield S."/>
            <person name="Mueller-Roeber B."/>
            <person name="Rajamani S."/>
            <person name="Sayre R.T."/>
            <person name="Brokstein P."/>
            <person name="Dubchak I."/>
            <person name="Goodstein D."/>
            <person name="Hornick L."/>
            <person name="Huang Y.W."/>
            <person name="Jhaveri J."/>
            <person name="Luo Y."/>
            <person name="Martinez D."/>
            <person name="Ngau W.C."/>
            <person name="Otillar B."/>
            <person name="Poliakov A."/>
            <person name="Porter A."/>
            <person name="Szajkowski L."/>
            <person name="Werner G."/>
            <person name="Zhou K."/>
            <person name="Grigoriev I.V."/>
            <person name="Rokhsar D.S."/>
            <person name="Grossman A.R."/>
        </authorList>
    </citation>
    <scope>NUCLEOTIDE SEQUENCE [LARGE SCALE GENOMIC DNA]</scope>
    <source>
        <strain evidence="3">CC-503</strain>
    </source>
</reference>
<dbReference type="SUPFAM" id="SSF55811">
    <property type="entry name" value="Nudix"/>
    <property type="match status" value="1"/>
</dbReference>
<sequence length="68" mass="7478">MPAAVNIFAVLKKKDGNHQVLVVKQYRPPMGKHTIELPAGLVDKDESPQVRRKGAVDGTCELFVPHVC</sequence>
<dbReference type="EMBL" id="CM008977">
    <property type="protein sequence ID" value="PNW71525.1"/>
    <property type="molecule type" value="Genomic_DNA"/>
</dbReference>
<dbReference type="GO" id="GO:0016787">
    <property type="term" value="F:hydrolase activity"/>
    <property type="evidence" value="ECO:0007669"/>
    <property type="project" value="UniProtKB-KW"/>
</dbReference>
<name>A0A2K3CTB4_CHLRE</name>
<dbReference type="Gramene" id="PNW71525">
    <property type="protein sequence ID" value="PNW71525"/>
    <property type="gene ID" value="CHLRE_16g657964v5"/>
</dbReference>
<dbReference type="AlphaFoldDB" id="A0A2K3CTB4"/>
<dbReference type="RefSeq" id="XP_042915571.1">
    <property type="nucleotide sequence ID" value="XM_043070929.1"/>
</dbReference>
<dbReference type="InParanoid" id="A0A2K3CTB4"/>
<dbReference type="Proteomes" id="UP000006906">
    <property type="component" value="Chromosome 16"/>
</dbReference>
<dbReference type="OrthoDB" id="10249920at2759"/>
<dbReference type="PANTHER" id="PTHR11839">
    <property type="entry name" value="UDP/ADP-SUGAR PYROPHOSPHATASE"/>
    <property type="match status" value="1"/>
</dbReference>
<protein>
    <submittedName>
        <fullName evidence="2">Uncharacterized protein</fullName>
    </submittedName>
</protein>
<dbReference type="KEGG" id="cre:CHLRE_16g657964v5"/>
<accession>A0A2K3CTB4</accession>
<dbReference type="GeneID" id="66056550"/>
<evidence type="ECO:0000313" key="2">
    <source>
        <dbReference type="EMBL" id="PNW71525.1"/>
    </source>
</evidence>
<gene>
    <name evidence="2" type="ORF">CHLRE_16g657964v5</name>
</gene>